<dbReference type="CDD" id="cd00140">
    <property type="entry name" value="beta_clamp"/>
    <property type="match status" value="1"/>
</dbReference>
<evidence type="ECO:0000256" key="6">
    <source>
        <dbReference type="ARBA" id="ARBA00022695"/>
    </source>
</evidence>
<evidence type="ECO:0000256" key="3">
    <source>
        <dbReference type="ARBA" id="ARBA00021035"/>
    </source>
</evidence>
<evidence type="ECO:0000256" key="5">
    <source>
        <dbReference type="ARBA" id="ARBA00022679"/>
    </source>
</evidence>
<evidence type="ECO:0000259" key="13">
    <source>
        <dbReference type="Pfam" id="PF02768"/>
    </source>
</evidence>
<keyword evidence="15" id="KW-1185">Reference proteome</keyword>
<keyword evidence="7 10" id="KW-0235">DNA replication</keyword>
<evidence type="ECO:0000259" key="12">
    <source>
        <dbReference type="Pfam" id="PF02767"/>
    </source>
</evidence>
<dbReference type="Gene3D" id="3.10.150.10">
    <property type="entry name" value="DNA Polymerase III, subunit A, domain 2"/>
    <property type="match status" value="1"/>
</dbReference>
<keyword evidence="5 10" id="KW-0808">Transferase</keyword>
<evidence type="ECO:0000256" key="7">
    <source>
        <dbReference type="ARBA" id="ARBA00022705"/>
    </source>
</evidence>
<dbReference type="Pfam" id="PF00712">
    <property type="entry name" value="DNA_pol3_beta"/>
    <property type="match status" value="1"/>
</dbReference>
<keyword evidence="6 10" id="KW-0548">Nucleotidyltransferase</keyword>
<keyword evidence="9" id="KW-0238">DNA-binding</keyword>
<evidence type="ECO:0000259" key="11">
    <source>
        <dbReference type="Pfam" id="PF00712"/>
    </source>
</evidence>
<comment type="subunit">
    <text evidence="10">Forms a ring-shaped head-to-tail homodimer around DNA.</text>
</comment>
<comment type="similarity">
    <text evidence="2 10">Belongs to the beta sliding clamp family.</text>
</comment>
<feature type="domain" description="DNA polymerase III beta sliding clamp N-terminal" evidence="11">
    <location>
        <begin position="1"/>
        <end position="118"/>
    </location>
</feature>
<dbReference type="SMART" id="SM00480">
    <property type="entry name" value="POL3Bc"/>
    <property type="match status" value="1"/>
</dbReference>
<comment type="function">
    <text evidence="10">Confers DNA tethering and processivity to DNA polymerases and other proteins. Acts as a clamp, forming a ring around DNA (a reaction catalyzed by the clamp-loading complex) which diffuses in an ATP-independent manner freely and bidirectionally along dsDNA. Initially characterized for its ability to contact the catalytic subunit of DNA polymerase III (Pol III), a complex, multichain enzyme responsible for most of the replicative synthesis in bacteria; Pol III exhibits 3'-5' exonuclease proofreading activity. The beta chain is required for initiation of replication as well as for processivity of DNA replication.</text>
</comment>
<evidence type="ECO:0000256" key="2">
    <source>
        <dbReference type="ARBA" id="ARBA00010752"/>
    </source>
</evidence>
<dbReference type="Pfam" id="PF02768">
    <property type="entry name" value="DNA_pol3_beta_3"/>
    <property type="match status" value="1"/>
</dbReference>
<dbReference type="RefSeq" id="WP_262400387.1">
    <property type="nucleotide sequence ID" value="NZ_JACRTB010000017.1"/>
</dbReference>
<dbReference type="InterPro" id="IPR022635">
    <property type="entry name" value="DNA_polIII_beta_C"/>
</dbReference>
<evidence type="ECO:0000256" key="4">
    <source>
        <dbReference type="ARBA" id="ARBA00022490"/>
    </source>
</evidence>
<evidence type="ECO:0000256" key="9">
    <source>
        <dbReference type="ARBA" id="ARBA00023125"/>
    </source>
</evidence>
<dbReference type="Pfam" id="PF02767">
    <property type="entry name" value="DNA_pol3_beta_2"/>
    <property type="match status" value="1"/>
</dbReference>
<dbReference type="PIRSF" id="PIRSF000804">
    <property type="entry name" value="DNA_pol_III_b"/>
    <property type="match status" value="1"/>
</dbReference>
<proteinExistence type="inferred from homology"/>
<gene>
    <name evidence="14" type="primary">dnaN</name>
    <name evidence="14" type="ORF">H8717_10920</name>
</gene>
<evidence type="ECO:0000256" key="10">
    <source>
        <dbReference type="PIRNR" id="PIRNR000804"/>
    </source>
</evidence>
<dbReference type="Proteomes" id="UP000658131">
    <property type="component" value="Unassembled WGS sequence"/>
</dbReference>
<dbReference type="InterPro" id="IPR022634">
    <property type="entry name" value="DNA_polIII_beta_N"/>
</dbReference>
<protein>
    <recommendedName>
        <fullName evidence="3 10">Beta sliding clamp</fullName>
    </recommendedName>
</protein>
<keyword evidence="8 10" id="KW-0239">DNA-directed DNA polymerase</keyword>
<feature type="domain" description="DNA polymerase III beta sliding clamp central" evidence="12">
    <location>
        <begin position="128"/>
        <end position="240"/>
    </location>
</feature>
<dbReference type="SUPFAM" id="SSF55979">
    <property type="entry name" value="DNA clamp"/>
    <property type="match status" value="3"/>
</dbReference>
<accession>A0ABR7NMP8</accession>
<evidence type="ECO:0000256" key="1">
    <source>
        <dbReference type="ARBA" id="ARBA00004496"/>
    </source>
</evidence>
<dbReference type="Gene3D" id="3.70.10.10">
    <property type="match status" value="1"/>
</dbReference>
<feature type="domain" description="DNA polymerase III beta sliding clamp C-terminal" evidence="13">
    <location>
        <begin position="246"/>
        <end position="364"/>
    </location>
</feature>
<dbReference type="PANTHER" id="PTHR30478:SF0">
    <property type="entry name" value="BETA SLIDING CLAMP"/>
    <property type="match status" value="1"/>
</dbReference>
<organism evidence="14 15">
    <name type="scientific">Yanshouia hominis</name>
    <dbReference type="NCBI Taxonomy" id="2763673"/>
    <lineage>
        <taxon>Bacteria</taxon>
        <taxon>Bacillati</taxon>
        <taxon>Bacillota</taxon>
        <taxon>Clostridia</taxon>
        <taxon>Eubacteriales</taxon>
        <taxon>Oscillospiraceae</taxon>
        <taxon>Yanshouia</taxon>
    </lineage>
</organism>
<dbReference type="InterPro" id="IPR001001">
    <property type="entry name" value="DNA_polIII_beta"/>
</dbReference>
<reference evidence="14 15" key="1">
    <citation type="submission" date="2020-08" db="EMBL/GenBank/DDBJ databases">
        <title>Genome public.</title>
        <authorList>
            <person name="Liu C."/>
            <person name="Sun Q."/>
        </authorList>
    </citation>
    <scope>NUCLEOTIDE SEQUENCE [LARGE SCALE GENOMIC DNA]</scope>
    <source>
        <strain evidence="14 15">BX1</strain>
    </source>
</reference>
<comment type="subcellular location">
    <subcellularLocation>
        <location evidence="1 10">Cytoplasm</location>
    </subcellularLocation>
</comment>
<dbReference type="PANTHER" id="PTHR30478">
    <property type="entry name" value="DNA POLYMERASE III SUBUNIT BETA"/>
    <property type="match status" value="1"/>
</dbReference>
<dbReference type="InterPro" id="IPR046938">
    <property type="entry name" value="DNA_clamp_sf"/>
</dbReference>
<comment type="caution">
    <text evidence="14">The sequence shown here is derived from an EMBL/GenBank/DDBJ whole genome shotgun (WGS) entry which is preliminary data.</text>
</comment>
<name>A0ABR7NMP8_9FIRM</name>
<dbReference type="EMBL" id="JACRTB010000017">
    <property type="protein sequence ID" value="MBC8576913.1"/>
    <property type="molecule type" value="Genomic_DNA"/>
</dbReference>
<evidence type="ECO:0000313" key="14">
    <source>
        <dbReference type="EMBL" id="MBC8576913.1"/>
    </source>
</evidence>
<dbReference type="InterPro" id="IPR022637">
    <property type="entry name" value="DNA_polIII_beta_cen"/>
</dbReference>
<sequence length="369" mass="39948">MKIKCEKNALCEASAVVSRAVSSHSSIPTLEGILLRCSAAGMELFGYDLDTGISTRIDAQISEPGEIVLPAKVFLDIAKRLDDEFITISTGEKCLTEIKGGKTEFTILGMPADDFPEFPTIGDVTDFELPQATLKSMIDQTIFAVSQSDAKPVHTGSLFELEEGSLSVVSVDGYRLAVRRERVAFGGELRFVVPGRALGEVSRVLDGESDDPAGMQISKKHIIFHIGDYQIFSRLLEGEFLDYHAAIPGGESLTVRINTRALIDAVERVSLLISDRIKSPLRVKFYEGGVDLSCSTALGRANDTISAAIEGKALEMGFNNRYLLDALRAAGCDEVLLQINSPLSPMKVVPTAGDSFVFLVLPVRLKTEG</sequence>
<dbReference type="GO" id="GO:0003887">
    <property type="term" value="F:DNA-directed DNA polymerase activity"/>
    <property type="evidence" value="ECO:0007669"/>
    <property type="project" value="UniProtKB-EC"/>
</dbReference>
<keyword evidence="4 10" id="KW-0963">Cytoplasm</keyword>
<evidence type="ECO:0000313" key="15">
    <source>
        <dbReference type="Proteomes" id="UP000658131"/>
    </source>
</evidence>
<evidence type="ECO:0000256" key="8">
    <source>
        <dbReference type="ARBA" id="ARBA00022932"/>
    </source>
</evidence>
<dbReference type="NCBIfam" id="TIGR00663">
    <property type="entry name" value="dnan"/>
    <property type="match status" value="1"/>
</dbReference>